<reference evidence="3" key="1">
    <citation type="journal article" date="2019" name="Int. J. Syst. Evol. Microbiol.">
        <title>The Global Catalogue of Microorganisms (GCM) 10K type strain sequencing project: providing services to taxonomists for standard genome sequencing and annotation.</title>
        <authorList>
            <consortium name="The Broad Institute Genomics Platform"/>
            <consortium name="The Broad Institute Genome Sequencing Center for Infectious Disease"/>
            <person name="Wu L."/>
            <person name="Ma J."/>
        </authorList>
    </citation>
    <scope>NUCLEOTIDE SEQUENCE [LARGE SCALE GENOMIC DNA]</scope>
    <source>
        <strain evidence="3">CCUG 37865</strain>
    </source>
</reference>
<protein>
    <submittedName>
        <fullName evidence="2">Uncharacterized protein</fullName>
    </submittedName>
</protein>
<gene>
    <name evidence="2" type="ORF">ACFOY7_01360</name>
</gene>
<evidence type="ECO:0000256" key="1">
    <source>
        <dbReference type="SAM" id="MobiDB-lite"/>
    </source>
</evidence>
<organism evidence="2 3">
    <name type="scientific">Gracilibacillus xinjiangensis</name>
    <dbReference type="NCBI Taxonomy" id="1193282"/>
    <lineage>
        <taxon>Bacteria</taxon>
        <taxon>Bacillati</taxon>
        <taxon>Bacillota</taxon>
        <taxon>Bacilli</taxon>
        <taxon>Bacillales</taxon>
        <taxon>Bacillaceae</taxon>
        <taxon>Gracilibacillus</taxon>
    </lineage>
</organism>
<proteinExistence type="predicted"/>
<comment type="caution">
    <text evidence="2">The sequence shown here is derived from an EMBL/GenBank/DDBJ whole genome shotgun (WGS) entry which is preliminary data.</text>
</comment>
<name>A0ABV8WRN1_9BACI</name>
<evidence type="ECO:0000313" key="3">
    <source>
        <dbReference type="Proteomes" id="UP001595882"/>
    </source>
</evidence>
<evidence type="ECO:0000313" key="2">
    <source>
        <dbReference type="EMBL" id="MFC4401748.1"/>
    </source>
</evidence>
<keyword evidence="3" id="KW-1185">Reference proteome</keyword>
<dbReference type="Proteomes" id="UP001595882">
    <property type="component" value="Unassembled WGS sequence"/>
</dbReference>
<dbReference type="EMBL" id="JBHSDT010000001">
    <property type="protein sequence ID" value="MFC4401748.1"/>
    <property type="molecule type" value="Genomic_DNA"/>
</dbReference>
<feature type="compositionally biased region" description="Acidic residues" evidence="1">
    <location>
        <begin position="31"/>
        <end position="49"/>
    </location>
</feature>
<dbReference type="RefSeq" id="WP_390248615.1">
    <property type="nucleotide sequence ID" value="NZ_JBHSDT010000001.1"/>
</dbReference>
<feature type="region of interest" description="Disordered" evidence="1">
    <location>
        <begin position="22"/>
        <end position="49"/>
    </location>
</feature>
<accession>A0ABV8WRN1</accession>
<sequence>MGQFNSFVPMEYTVEIRVSNNKYAEPGLFDPPDEGLEGETDPEAEELDK</sequence>